<reference evidence="1" key="1">
    <citation type="submission" date="2022-05" db="EMBL/GenBank/DDBJ databases">
        <title>Comparative genomics of Staphylococcus equorum isolates.</title>
        <authorList>
            <person name="Luelf R.H."/>
        </authorList>
    </citation>
    <scope>NUCLEOTIDE SEQUENCE</scope>
    <source>
        <strain evidence="1">TMW 2.2497</strain>
    </source>
</reference>
<protein>
    <submittedName>
        <fullName evidence="1">Uncharacterized protein</fullName>
    </submittedName>
</protein>
<evidence type="ECO:0000313" key="2">
    <source>
        <dbReference type="Proteomes" id="UP001152422"/>
    </source>
</evidence>
<dbReference type="Proteomes" id="UP001152422">
    <property type="component" value="Unassembled WGS sequence"/>
</dbReference>
<keyword evidence="2" id="KW-1185">Reference proteome</keyword>
<dbReference type="AlphaFoldDB" id="A0A9X4R1J6"/>
<evidence type="ECO:0000313" key="1">
    <source>
        <dbReference type="EMBL" id="MDG0847272.1"/>
    </source>
</evidence>
<organism evidence="1 2">
    <name type="scientific">Staphylococcus equorum</name>
    <dbReference type="NCBI Taxonomy" id="246432"/>
    <lineage>
        <taxon>Bacteria</taxon>
        <taxon>Bacillati</taxon>
        <taxon>Bacillota</taxon>
        <taxon>Bacilli</taxon>
        <taxon>Bacillales</taxon>
        <taxon>Staphylococcaceae</taxon>
        <taxon>Staphylococcus</taxon>
    </lineage>
</organism>
<gene>
    <name evidence="1" type="ORF">M4L89_13660</name>
</gene>
<proteinExistence type="predicted"/>
<dbReference type="EMBL" id="JAMBQA010000012">
    <property type="protein sequence ID" value="MDG0847272.1"/>
    <property type="molecule type" value="Genomic_DNA"/>
</dbReference>
<name>A0A9X4R1J6_9STAP</name>
<sequence length="296" mass="34492">MTKFIMCQPAVQRFEWEVATAVYDLQKNGVKASDIVVLFSEHDSSVIDRLKAKFDVNIHVYVDARPDKSYIPSLKPYLMYRYLLENSDREKETYYYIDSDVVFNSIPDLSERPISPERWYGSDCSGYMDLNYIYSCRNAQEVIQGLTDIVGIKLSDIENMDCIGAQYVLCEPKAHQFGKIYKDSAKMWRFVKDLDTDFQKWTVEMFSTLYNMAYFGITPVAHEVLDFIFPTDDIERFNDVHILHNAGVTAEHDHLFRKSDYINKSPFTADLSHVDRTKASYRYVEKLNKAGAHYEV</sequence>
<dbReference type="RefSeq" id="WP_277583638.1">
    <property type="nucleotide sequence ID" value="NZ_JAMBPY010000015.1"/>
</dbReference>
<accession>A0A9X4R1J6</accession>
<comment type="caution">
    <text evidence="1">The sequence shown here is derived from an EMBL/GenBank/DDBJ whole genome shotgun (WGS) entry which is preliminary data.</text>
</comment>